<sequence length="111" mass="11230">MLRPLITLTLGVTVATLVAPQPGRAQACAYVKGLSQSVGSTSFLEGGTLPLGLGAGAVAIGAVGVTLWQRQRRANASTRMTTPASGVELNVVLPESEATVSSKAEDVTPIA</sequence>
<gene>
    <name evidence="2" type="ORF">BRW62_04945</name>
</gene>
<evidence type="ECO:0000256" key="1">
    <source>
        <dbReference type="SAM" id="Phobius"/>
    </source>
</evidence>
<keyword evidence="1" id="KW-0812">Transmembrane</keyword>
<dbReference type="RefSeq" id="WP_099798560.1">
    <property type="nucleotide sequence ID" value="NZ_CP018092.1"/>
</dbReference>
<organism evidence="2 3">
    <name type="scientific">Parathermosynechococcus lividus PCC 6715</name>
    <dbReference type="NCBI Taxonomy" id="1917166"/>
    <lineage>
        <taxon>Bacteria</taxon>
        <taxon>Bacillati</taxon>
        <taxon>Cyanobacteriota</taxon>
        <taxon>Cyanophyceae</taxon>
        <taxon>Acaryochloridales</taxon>
        <taxon>Thermosynechococcaceae</taxon>
        <taxon>Parathermosynechococcus</taxon>
    </lineage>
</organism>
<evidence type="ECO:0000313" key="2">
    <source>
        <dbReference type="EMBL" id="ATS18209.1"/>
    </source>
</evidence>
<feature type="transmembrane region" description="Helical" evidence="1">
    <location>
        <begin position="49"/>
        <end position="68"/>
    </location>
</feature>
<dbReference type="AlphaFoldDB" id="A0A2D2Q168"/>
<reference evidence="3" key="2">
    <citation type="journal article" date="2022" name="Front. Microbiol.">
        <title>Comparative Genomic Analysis Revealed Distinct Molecular Components and Organization of CO2-Concentrating Mechanism in Thermophilic Cyanobacteria.</title>
        <authorList>
            <person name="Tang J."/>
            <person name="Zhou H."/>
            <person name="Yao D."/>
            <person name="Riaz S."/>
            <person name="You D."/>
            <person name="Klepacz-Smolka A."/>
            <person name="Daroch M."/>
        </authorList>
    </citation>
    <scope>NUCLEOTIDE SEQUENCE [LARGE SCALE GENOMIC DNA]</scope>
    <source>
        <strain evidence="3">PCC 6715</strain>
    </source>
</reference>
<accession>A0A2D2Q168</accession>
<protein>
    <submittedName>
        <fullName evidence="2">Uncharacterized protein</fullName>
    </submittedName>
</protein>
<evidence type="ECO:0000313" key="3">
    <source>
        <dbReference type="Proteomes" id="UP000231057"/>
    </source>
</evidence>
<reference evidence="2 3" key="1">
    <citation type="submission" date="2016-11" db="EMBL/GenBank/DDBJ databases">
        <title>Complete genome sequence of thermophilic cyanobacteria strain Synechococcus sp. PCC6715.</title>
        <authorList>
            <person name="Tang J."/>
            <person name="Daroch M."/>
            <person name="Liang Y."/>
            <person name="Jiang D."/>
            <person name="Shah M."/>
        </authorList>
    </citation>
    <scope>NUCLEOTIDE SEQUENCE [LARGE SCALE GENOMIC DNA]</scope>
    <source>
        <strain evidence="2 3">PCC 6715</strain>
    </source>
</reference>
<dbReference type="KEGG" id="slw:BRW62_04945"/>
<proteinExistence type="predicted"/>
<keyword evidence="3" id="KW-1185">Reference proteome</keyword>
<name>A0A2D2Q168_PARLV</name>
<keyword evidence="1" id="KW-0472">Membrane</keyword>
<keyword evidence="1" id="KW-1133">Transmembrane helix</keyword>
<dbReference type="Proteomes" id="UP000231057">
    <property type="component" value="Chromosome"/>
</dbReference>
<dbReference type="EMBL" id="CP018092">
    <property type="protein sequence ID" value="ATS18209.1"/>
    <property type="molecule type" value="Genomic_DNA"/>
</dbReference>